<dbReference type="EMBL" id="FXWH01000001">
    <property type="protein sequence ID" value="SMQ68709.1"/>
    <property type="molecule type" value="Genomic_DNA"/>
</dbReference>
<dbReference type="InterPro" id="IPR027354">
    <property type="entry name" value="YcgL_dom"/>
</dbReference>
<evidence type="ECO:0000259" key="2">
    <source>
        <dbReference type="PROSITE" id="PS51648"/>
    </source>
</evidence>
<evidence type="ECO:0000313" key="4">
    <source>
        <dbReference type="Proteomes" id="UP000194450"/>
    </source>
</evidence>
<name>A0A1Y6F2A2_9GAMM</name>
<dbReference type="PROSITE" id="PS51648">
    <property type="entry name" value="YCGL"/>
    <property type="match status" value="1"/>
</dbReference>
<dbReference type="HAMAP" id="MF_01866">
    <property type="entry name" value="UPF0745"/>
    <property type="match status" value="1"/>
</dbReference>
<dbReference type="PANTHER" id="PTHR38109:SF1">
    <property type="entry name" value="PROTEIN YCGL"/>
    <property type="match status" value="1"/>
</dbReference>
<dbReference type="RefSeq" id="WP_086434720.1">
    <property type="nucleotide sequence ID" value="NZ_FXWH01000001.1"/>
</dbReference>
<dbReference type="PANTHER" id="PTHR38109">
    <property type="entry name" value="PROTEIN YCGL"/>
    <property type="match status" value="1"/>
</dbReference>
<dbReference type="AlphaFoldDB" id="A0A1Y6F2A2"/>
<proteinExistence type="inferred from homology"/>
<feature type="domain" description="YcgL" evidence="2">
    <location>
        <begin position="1"/>
        <end position="85"/>
    </location>
</feature>
<gene>
    <name evidence="3" type="ORF">SAMN06297229_1691</name>
</gene>
<evidence type="ECO:0000256" key="1">
    <source>
        <dbReference type="HAMAP-Rule" id="MF_01866"/>
    </source>
</evidence>
<dbReference type="Proteomes" id="UP000194450">
    <property type="component" value="Unassembled WGS sequence"/>
</dbReference>
<dbReference type="Gene3D" id="3.10.510.20">
    <property type="entry name" value="YcgL domain"/>
    <property type="match status" value="1"/>
</dbReference>
<accession>A0A1Y6F2A2</accession>
<dbReference type="OrthoDB" id="7062382at2"/>
<dbReference type="Pfam" id="PF05166">
    <property type="entry name" value="YcgL"/>
    <property type="match status" value="1"/>
</dbReference>
<keyword evidence="4" id="KW-1185">Reference proteome</keyword>
<organism evidence="3 4">
    <name type="scientific">Pseudidiomarina planktonica</name>
    <dbReference type="NCBI Taxonomy" id="1323738"/>
    <lineage>
        <taxon>Bacteria</taxon>
        <taxon>Pseudomonadati</taxon>
        <taxon>Pseudomonadota</taxon>
        <taxon>Gammaproteobacteria</taxon>
        <taxon>Alteromonadales</taxon>
        <taxon>Idiomarinaceae</taxon>
        <taxon>Pseudidiomarina</taxon>
    </lineage>
</organism>
<sequence length="89" mass="10164">MLCVVYKSPRRADTYLYVAHGKDLTDLPAVLLQSFGTPQQVMILNLQPDRKLAQVNAVELLEHLQEPGYYLQLPPPPENLLDKHRQQGQ</sequence>
<dbReference type="InterPro" id="IPR038068">
    <property type="entry name" value="YcgL-like_sf"/>
</dbReference>
<dbReference type="SUPFAM" id="SSF160191">
    <property type="entry name" value="YcgL-like"/>
    <property type="match status" value="1"/>
</dbReference>
<reference evidence="4" key="1">
    <citation type="submission" date="2017-04" db="EMBL/GenBank/DDBJ databases">
        <authorList>
            <person name="Varghese N."/>
            <person name="Submissions S."/>
        </authorList>
    </citation>
    <scope>NUCLEOTIDE SEQUENCE [LARGE SCALE GENOMIC DNA]</scope>
</reference>
<evidence type="ECO:0000313" key="3">
    <source>
        <dbReference type="EMBL" id="SMQ68709.1"/>
    </source>
</evidence>
<protein>
    <recommendedName>
        <fullName evidence="1">YcgL domain-containing protein SAMN06297229_1691</fullName>
    </recommendedName>
</protein>